<dbReference type="GO" id="GO:0140359">
    <property type="term" value="F:ABC-type transporter activity"/>
    <property type="evidence" value="ECO:0007669"/>
    <property type="project" value="InterPro"/>
</dbReference>
<evidence type="ECO:0000313" key="8">
    <source>
        <dbReference type="EMBL" id="REF98150.1"/>
    </source>
</evidence>
<evidence type="ECO:0000256" key="2">
    <source>
        <dbReference type="ARBA" id="ARBA00022692"/>
    </source>
</evidence>
<keyword evidence="2 6" id="KW-0812">Transmembrane</keyword>
<feature type="transmembrane region" description="Helical" evidence="6">
    <location>
        <begin position="175"/>
        <end position="192"/>
    </location>
</feature>
<dbReference type="Pfam" id="PF01061">
    <property type="entry name" value="ABC2_membrane"/>
    <property type="match status" value="1"/>
</dbReference>
<keyword evidence="3 6" id="KW-1133">Transmembrane helix</keyword>
<comment type="similarity">
    <text evidence="6">Belongs to the ABC-2 integral membrane protein family.</text>
</comment>
<keyword evidence="6" id="KW-0813">Transport</keyword>
<dbReference type="EMBL" id="QUMQ01000001">
    <property type="protein sequence ID" value="REF98150.1"/>
    <property type="molecule type" value="Genomic_DNA"/>
</dbReference>
<feature type="transmembrane region" description="Helical" evidence="6">
    <location>
        <begin position="140"/>
        <end position="163"/>
    </location>
</feature>
<dbReference type="PANTHER" id="PTHR43027:SF2">
    <property type="entry name" value="TRANSPORT PERMEASE PROTEIN"/>
    <property type="match status" value="1"/>
</dbReference>
<feature type="transmembrane region" description="Helical" evidence="6">
    <location>
        <begin position="223"/>
        <end position="245"/>
    </location>
</feature>
<reference evidence="8 9" key="1">
    <citation type="submission" date="2018-08" db="EMBL/GenBank/DDBJ databases">
        <title>Sequencing the genomes of 1000 actinobacteria strains.</title>
        <authorList>
            <person name="Klenk H.-P."/>
        </authorList>
    </citation>
    <scope>NUCLEOTIDE SEQUENCE [LARGE SCALE GENOMIC DNA]</scope>
    <source>
        <strain evidence="8 9">DSM 44099</strain>
    </source>
</reference>
<comment type="subcellular location">
    <subcellularLocation>
        <location evidence="6">Cell membrane</location>
        <topology evidence="6">Multi-pass membrane protein</topology>
    </subcellularLocation>
    <subcellularLocation>
        <location evidence="1">Membrane</location>
        <topology evidence="1">Multi-pass membrane protein</topology>
    </subcellularLocation>
</comment>
<evidence type="ECO:0000256" key="5">
    <source>
        <dbReference type="ARBA" id="ARBA00023251"/>
    </source>
</evidence>
<comment type="caution">
    <text evidence="8">The sequence shown here is derived from an EMBL/GenBank/DDBJ whole genome shotgun (WGS) entry which is preliminary data.</text>
</comment>
<evidence type="ECO:0000256" key="4">
    <source>
        <dbReference type="ARBA" id="ARBA00023136"/>
    </source>
</evidence>
<evidence type="ECO:0000313" key="9">
    <source>
        <dbReference type="Proteomes" id="UP000256913"/>
    </source>
</evidence>
<feature type="transmembrane region" description="Helical" evidence="6">
    <location>
        <begin position="59"/>
        <end position="82"/>
    </location>
</feature>
<dbReference type="AlphaFoldDB" id="A0A3D9ZWR7"/>
<feature type="transmembrane region" description="Helical" evidence="6">
    <location>
        <begin position="21"/>
        <end position="39"/>
    </location>
</feature>
<dbReference type="InterPro" id="IPR000412">
    <property type="entry name" value="ABC_2_transport"/>
</dbReference>
<gene>
    <name evidence="8" type="ORF">DFJ67_4160</name>
</gene>
<accession>A0A3D9ZWR7</accession>
<keyword evidence="5" id="KW-0046">Antibiotic resistance</keyword>
<feature type="transmembrane region" description="Helical" evidence="6">
    <location>
        <begin position="103"/>
        <end position="128"/>
    </location>
</feature>
<evidence type="ECO:0000256" key="6">
    <source>
        <dbReference type="RuleBase" id="RU361157"/>
    </source>
</evidence>
<evidence type="ECO:0000256" key="3">
    <source>
        <dbReference type="ARBA" id="ARBA00022989"/>
    </source>
</evidence>
<keyword evidence="4 6" id="KW-0472">Membrane</keyword>
<dbReference type="Proteomes" id="UP000256913">
    <property type="component" value="Unassembled WGS sequence"/>
</dbReference>
<dbReference type="InterPro" id="IPR013525">
    <property type="entry name" value="ABC2_TM"/>
</dbReference>
<keyword evidence="6" id="KW-1003">Cell membrane</keyword>
<feature type="domain" description="ABC transmembrane type-2" evidence="7">
    <location>
        <begin position="22"/>
        <end position="248"/>
    </location>
</feature>
<dbReference type="GO" id="GO:0046677">
    <property type="term" value="P:response to antibiotic"/>
    <property type="evidence" value="ECO:0007669"/>
    <property type="project" value="UniProtKB-KW"/>
</dbReference>
<protein>
    <recommendedName>
        <fullName evidence="6">Transport permease protein</fullName>
    </recommendedName>
</protein>
<dbReference type="InterPro" id="IPR052902">
    <property type="entry name" value="ABC-2_transporter"/>
</dbReference>
<dbReference type="PANTHER" id="PTHR43027">
    <property type="entry name" value="DOXORUBICIN RESISTANCE ABC TRANSPORTER PERMEASE PROTEIN DRRC-RELATED"/>
    <property type="match status" value="1"/>
</dbReference>
<evidence type="ECO:0000259" key="7">
    <source>
        <dbReference type="PROSITE" id="PS51012"/>
    </source>
</evidence>
<sequence>MSTEALRQLTATEFTLFLRDKIGPIFGVLFPVALLSVFGNLDFFTDPVNGFDGQPLLVTFVPILVAFVIAMLALNTLPPTLAGYREQGVLRRMRTTPVGPARVLAAQLTICFGTAVVAVVVLLAVARLAFDVPLPRQPGAFALTAVLAALAVIGIAVLIAAVAPTGKAANATGSILFYVFTFFAGLWLPLQAMPPVLRHVSEATPLGAAVTALTDASQGHWPAAWRLALLAGYALVSALLGVKLFRWE</sequence>
<organism evidence="8 9">
    <name type="scientific">Asanoa ferruginea</name>
    <dbReference type="NCBI Taxonomy" id="53367"/>
    <lineage>
        <taxon>Bacteria</taxon>
        <taxon>Bacillati</taxon>
        <taxon>Actinomycetota</taxon>
        <taxon>Actinomycetes</taxon>
        <taxon>Micromonosporales</taxon>
        <taxon>Micromonosporaceae</taxon>
        <taxon>Asanoa</taxon>
    </lineage>
</organism>
<dbReference type="PIRSF" id="PIRSF006648">
    <property type="entry name" value="DrrB"/>
    <property type="match status" value="1"/>
</dbReference>
<dbReference type="InterPro" id="IPR047817">
    <property type="entry name" value="ABC2_TM_bact-type"/>
</dbReference>
<proteinExistence type="inferred from homology"/>
<dbReference type="RefSeq" id="WP_170215918.1">
    <property type="nucleotide sequence ID" value="NZ_BONB01000040.1"/>
</dbReference>
<evidence type="ECO:0000256" key="1">
    <source>
        <dbReference type="ARBA" id="ARBA00004141"/>
    </source>
</evidence>
<dbReference type="GO" id="GO:0043190">
    <property type="term" value="C:ATP-binding cassette (ABC) transporter complex"/>
    <property type="evidence" value="ECO:0007669"/>
    <property type="project" value="InterPro"/>
</dbReference>
<keyword evidence="9" id="KW-1185">Reference proteome</keyword>
<name>A0A3D9ZWR7_9ACTN</name>
<dbReference type="PROSITE" id="PS51012">
    <property type="entry name" value="ABC_TM2"/>
    <property type="match status" value="1"/>
</dbReference>